<evidence type="ECO:0000313" key="3">
    <source>
        <dbReference type="Proteomes" id="UP001211907"/>
    </source>
</evidence>
<accession>A0AAD5XDI9</accession>
<feature type="compositionally biased region" description="Basic and acidic residues" evidence="1">
    <location>
        <begin position="157"/>
        <end position="169"/>
    </location>
</feature>
<dbReference type="Proteomes" id="UP001211907">
    <property type="component" value="Unassembled WGS sequence"/>
</dbReference>
<name>A0AAD5XDI9_9FUNG</name>
<dbReference type="EMBL" id="JADGJH010000642">
    <property type="protein sequence ID" value="KAJ3124930.1"/>
    <property type="molecule type" value="Genomic_DNA"/>
</dbReference>
<evidence type="ECO:0000256" key="1">
    <source>
        <dbReference type="SAM" id="MobiDB-lite"/>
    </source>
</evidence>
<reference evidence="2" key="1">
    <citation type="submission" date="2020-05" db="EMBL/GenBank/DDBJ databases">
        <title>Phylogenomic resolution of chytrid fungi.</title>
        <authorList>
            <person name="Stajich J.E."/>
            <person name="Amses K."/>
            <person name="Simmons R."/>
            <person name="Seto K."/>
            <person name="Myers J."/>
            <person name="Bonds A."/>
            <person name="Quandt C.A."/>
            <person name="Barry K."/>
            <person name="Liu P."/>
            <person name="Grigoriev I."/>
            <person name="Longcore J.E."/>
            <person name="James T.Y."/>
        </authorList>
    </citation>
    <scope>NUCLEOTIDE SEQUENCE</scope>
    <source>
        <strain evidence="2">JEL0513</strain>
    </source>
</reference>
<proteinExistence type="predicted"/>
<comment type="caution">
    <text evidence="2">The sequence shown here is derived from an EMBL/GenBank/DDBJ whole genome shotgun (WGS) entry which is preliminary data.</text>
</comment>
<sequence length="226" mass="25140">MNRSGTNTTPLGTRKFPVPPQQSALPKTDPTIATNSSDGAIPGIKRRRSLVDLDRREVRESAEIGSEMDAQVLKIYARLVFLEAHVASLVSRVEELREKNEDSKNYKNNSEKTTSAYESIASSNSSNNHSSLSRKQSSPLPPPLPPPPQQRQRPHKMLSDGDDIKDPVKKKLQPQSPAKEIMSRLIKNSLVTQSLRVITSPIHTPDVKHAEKSKNLICGYYNLVNN</sequence>
<dbReference type="AlphaFoldDB" id="A0AAD5XDI9"/>
<feature type="compositionally biased region" description="Pro residues" evidence="1">
    <location>
        <begin position="139"/>
        <end position="149"/>
    </location>
</feature>
<feature type="region of interest" description="Disordered" evidence="1">
    <location>
        <begin position="96"/>
        <end position="178"/>
    </location>
</feature>
<feature type="compositionally biased region" description="Polar residues" evidence="1">
    <location>
        <begin position="21"/>
        <end position="38"/>
    </location>
</feature>
<protein>
    <submittedName>
        <fullName evidence="2">Uncharacterized protein</fullName>
    </submittedName>
</protein>
<feature type="compositionally biased region" description="Polar residues" evidence="1">
    <location>
        <begin position="1"/>
        <end position="11"/>
    </location>
</feature>
<evidence type="ECO:0000313" key="2">
    <source>
        <dbReference type="EMBL" id="KAJ3124930.1"/>
    </source>
</evidence>
<feature type="region of interest" description="Disordered" evidence="1">
    <location>
        <begin position="1"/>
        <end position="43"/>
    </location>
</feature>
<keyword evidence="3" id="KW-1185">Reference proteome</keyword>
<feature type="compositionally biased region" description="Basic and acidic residues" evidence="1">
    <location>
        <begin position="96"/>
        <end position="105"/>
    </location>
</feature>
<gene>
    <name evidence="2" type="ORF">HK100_011065</name>
</gene>
<feature type="compositionally biased region" description="Low complexity" evidence="1">
    <location>
        <begin position="115"/>
        <end position="138"/>
    </location>
</feature>
<organism evidence="2 3">
    <name type="scientific">Physocladia obscura</name>
    <dbReference type="NCBI Taxonomy" id="109957"/>
    <lineage>
        <taxon>Eukaryota</taxon>
        <taxon>Fungi</taxon>
        <taxon>Fungi incertae sedis</taxon>
        <taxon>Chytridiomycota</taxon>
        <taxon>Chytridiomycota incertae sedis</taxon>
        <taxon>Chytridiomycetes</taxon>
        <taxon>Chytridiales</taxon>
        <taxon>Chytriomycetaceae</taxon>
        <taxon>Physocladia</taxon>
    </lineage>
</organism>